<proteinExistence type="predicted"/>
<keyword evidence="1" id="KW-0812">Transmembrane</keyword>
<sequence length="101" mass="10793">MVTINLFGAGWDGSTNGTKDGDGLFACFNPVLGISLQEGKFVSNRLEYLLMASKIQARLDFLFAGRSAPAIGSFLNISVLLAWGCFVLLIRSMGTASITVQ</sequence>
<keyword evidence="1" id="KW-0472">Membrane</keyword>
<dbReference type="RefSeq" id="XP_045272512.1">
    <property type="nucleotide sequence ID" value="XM_045423622.1"/>
</dbReference>
<feature type="transmembrane region" description="Helical" evidence="1">
    <location>
        <begin position="70"/>
        <end position="90"/>
    </location>
</feature>
<accession>A0ABP2EMI4</accession>
<evidence type="ECO:0000313" key="2">
    <source>
        <dbReference type="EMBL" id="EEQ84576.2"/>
    </source>
</evidence>
<organism evidence="2 3">
    <name type="scientific">Ajellomyces dermatitidis (strain ER-3 / ATCC MYA-2586)</name>
    <name type="common">Blastomyces dermatitidis</name>
    <dbReference type="NCBI Taxonomy" id="559297"/>
    <lineage>
        <taxon>Eukaryota</taxon>
        <taxon>Fungi</taxon>
        <taxon>Dikarya</taxon>
        <taxon>Ascomycota</taxon>
        <taxon>Pezizomycotina</taxon>
        <taxon>Eurotiomycetes</taxon>
        <taxon>Eurotiomycetidae</taxon>
        <taxon>Onygenales</taxon>
        <taxon>Ajellomycetaceae</taxon>
        <taxon>Blastomyces</taxon>
    </lineage>
</organism>
<dbReference type="Proteomes" id="UP000002039">
    <property type="component" value="Unassembled WGS sequence"/>
</dbReference>
<name>A0ABP2EMI4_AJEDR</name>
<keyword evidence="3" id="KW-1185">Reference proteome</keyword>
<protein>
    <submittedName>
        <fullName evidence="2">Uncharacterized protein</fullName>
    </submittedName>
</protein>
<reference evidence="3" key="1">
    <citation type="journal article" date="2015" name="PLoS Genet.">
        <title>The dynamic genome and transcriptome of the human fungal pathogen Blastomyces and close relative Emmonsia.</title>
        <authorList>
            <person name="Munoz J.F."/>
            <person name="Gauthier G.M."/>
            <person name="Desjardins C.A."/>
            <person name="Gallo J.E."/>
            <person name="Holder J."/>
            <person name="Sullivan T.D."/>
            <person name="Marty A.J."/>
            <person name="Carmen J.C."/>
            <person name="Chen Z."/>
            <person name="Ding L."/>
            <person name="Gujja S."/>
            <person name="Magrini V."/>
            <person name="Misas E."/>
            <person name="Mitreva M."/>
            <person name="Priest M."/>
            <person name="Saif S."/>
            <person name="Whiston E.A."/>
            <person name="Young S."/>
            <person name="Zeng Q."/>
            <person name="Goldman W.E."/>
            <person name="Mardis E.R."/>
            <person name="Taylor J.W."/>
            <person name="McEwen J.G."/>
            <person name="Clay O.K."/>
            <person name="Klein B.S."/>
            <person name="Cuomo C.A."/>
        </authorList>
    </citation>
    <scope>NUCLEOTIDE SEQUENCE [LARGE SCALE GENOMIC DNA]</scope>
    <source>
        <strain evidence="3">ER-3 / ATCC MYA-2586</strain>
    </source>
</reference>
<keyword evidence="1" id="KW-1133">Transmembrane helix</keyword>
<gene>
    <name evidence="2" type="ORF">BDCG_07845</name>
</gene>
<evidence type="ECO:0000313" key="3">
    <source>
        <dbReference type="Proteomes" id="UP000002039"/>
    </source>
</evidence>
<dbReference type="GeneID" id="69029506"/>
<evidence type="ECO:0000256" key="1">
    <source>
        <dbReference type="SAM" id="Phobius"/>
    </source>
</evidence>
<dbReference type="EMBL" id="EQ999982">
    <property type="protein sequence ID" value="EEQ84576.2"/>
    <property type="molecule type" value="Genomic_DNA"/>
</dbReference>